<dbReference type="InterPro" id="IPR013783">
    <property type="entry name" value="Ig-like_fold"/>
</dbReference>
<protein>
    <submittedName>
        <fullName evidence="8">Natural cytotoxicity triggering receptor 2-like</fullName>
    </submittedName>
</protein>
<dbReference type="Pfam" id="PF07686">
    <property type="entry name" value="V-set"/>
    <property type="match status" value="1"/>
</dbReference>
<evidence type="ECO:0000256" key="2">
    <source>
        <dbReference type="ARBA" id="ARBA00023157"/>
    </source>
</evidence>
<dbReference type="Gene3D" id="2.60.40.10">
    <property type="entry name" value="Immunoglobulins"/>
    <property type="match status" value="1"/>
</dbReference>
<proteinExistence type="predicted"/>
<dbReference type="InParanoid" id="A0A6P6F052"/>
<feature type="compositionally biased region" description="Polar residues" evidence="4">
    <location>
        <begin position="139"/>
        <end position="158"/>
    </location>
</feature>
<sequence>MAWRVGLPPRLLLLLLLLPGSRVCSDIQVLQRVAGETLSVTCNYPSRGESYVKKSLCRQVTEFICGKMVPGASASAQGQVPRLSIRDYPAAGHYVVSLAGLKEEDSGHYWCSMHHASSHMVFNSIKFYLAVSPAPTPAPRTTCNPTSSKGQSSVSPTEEITKAPEAPSAFTTPARPWNATLCPGPEVPCALDAGVCGLFLTKSLVLLALLWTWWSRRVQLRGSSATGPQCCPEPQCPPSLGPQECP</sequence>
<name>A0A6P6F052_OCTDE</name>
<evidence type="ECO:0000256" key="1">
    <source>
        <dbReference type="ARBA" id="ARBA00022729"/>
    </source>
</evidence>
<dbReference type="GO" id="GO:0038023">
    <property type="term" value="F:signaling receptor activity"/>
    <property type="evidence" value="ECO:0007669"/>
    <property type="project" value="TreeGrafter"/>
</dbReference>
<evidence type="ECO:0000256" key="3">
    <source>
        <dbReference type="ARBA" id="ARBA00023319"/>
    </source>
</evidence>
<dbReference type="GeneID" id="111818292"/>
<dbReference type="GO" id="GO:0009986">
    <property type="term" value="C:cell surface"/>
    <property type="evidence" value="ECO:0007669"/>
    <property type="project" value="TreeGrafter"/>
</dbReference>
<keyword evidence="3" id="KW-0393">Immunoglobulin domain</keyword>
<evidence type="ECO:0000256" key="4">
    <source>
        <dbReference type="SAM" id="MobiDB-lite"/>
    </source>
</evidence>
<feature type="chain" id="PRO_5028433122" evidence="5">
    <location>
        <begin position="26"/>
        <end position="246"/>
    </location>
</feature>
<keyword evidence="7" id="KW-1185">Reference proteome</keyword>
<evidence type="ECO:0000313" key="8">
    <source>
        <dbReference type="RefSeq" id="XP_023577628.1"/>
    </source>
</evidence>
<dbReference type="SUPFAM" id="SSF48726">
    <property type="entry name" value="Immunoglobulin"/>
    <property type="match status" value="1"/>
</dbReference>
<feature type="region of interest" description="Disordered" evidence="4">
    <location>
        <begin position="139"/>
        <end position="169"/>
    </location>
</feature>
<dbReference type="OrthoDB" id="9805957at2759"/>
<dbReference type="Proteomes" id="UP000515203">
    <property type="component" value="Unplaced"/>
</dbReference>
<dbReference type="RefSeq" id="XP_023577628.1">
    <property type="nucleotide sequence ID" value="XM_023721860.1"/>
</dbReference>
<keyword evidence="1 5" id="KW-0732">Signal</keyword>
<dbReference type="PANTHER" id="PTHR16423:SF7">
    <property type="entry name" value="NATURAL CYTOTOXICITY TRIGGERING RECEPTOR 2"/>
    <property type="match status" value="1"/>
</dbReference>
<evidence type="ECO:0000256" key="5">
    <source>
        <dbReference type="SAM" id="SignalP"/>
    </source>
</evidence>
<reference evidence="8" key="1">
    <citation type="submission" date="2025-08" db="UniProtKB">
        <authorList>
            <consortium name="RefSeq"/>
        </authorList>
    </citation>
    <scope>IDENTIFICATION</scope>
</reference>
<dbReference type="InterPro" id="IPR052314">
    <property type="entry name" value="Immune_rcpt_domain"/>
</dbReference>
<feature type="signal peptide" evidence="5">
    <location>
        <begin position="1"/>
        <end position="25"/>
    </location>
</feature>
<keyword evidence="2" id="KW-1015">Disulfide bond</keyword>
<accession>A0A6P6F052</accession>
<dbReference type="InterPro" id="IPR013106">
    <property type="entry name" value="Ig_V-set"/>
</dbReference>
<dbReference type="AlphaFoldDB" id="A0A6P6F052"/>
<dbReference type="PANTHER" id="PTHR16423">
    <property type="entry name" value="TREM-LIKE TRANSCRIPT PROTEIN"/>
    <property type="match status" value="1"/>
</dbReference>
<evidence type="ECO:0000259" key="6">
    <source>
        <dbReference type="Pfam" id="PF07686"/>
    </source>
</evidence>
<dbReference type="InterPro" id="IPR036179">
    <property type="entry name" value="Ig-like_dom_sf"/>
</dbReference>
<feature type="domain" description="Immunoglobulin V-set" evidence="6">
    <location>
        <begin position="31"/>
        <end position="123"/>
    </location>
</feature>
<evidence type="ECO:0000313" key="7">
    <source>
        <dbReference type="Proteomes" id="UP000515203"/>
    </source>
</evidence>
<organism evidence="7 8">
    <name type="scientific">Octodon degus</name>
    <name type="common">Degu</name>
    <name type="synonym">Sciurus degus</name>
    <dbReference type="NCBI Taxonomy" id="10160"/>
    <lineage>
        <taxon>Eukaryota</taxon>
        <taxon>Metazoa</taxon>
        <taxon>Chordata</taxon>
        <taxon>Craniata</taxon>
        <taxon>Vertebrata</taxon>
        <taxon>Euteleostomi</taxon>
        <taxon>Mammalia</taxon>
        <taxon>Eutheria</taxon>
        <taxon>Euarchontoglires</taxon>
        <taxon>Glires</taxon>
        <taxon>Rodentia</taxon>
        <taxon>Hystricomorpha</taxon>
        <taxon>Octodontidae</taxon>
        <taxon>Octodon</taxon>
    </lineage>
</organism>
<gene>
    <name evidence="8" type="primary">LOC111818292</name>
</gene>